<organism evidence="1 2">
    <name type="scientific">Lactobacillus gasseri</name>
    <dbReference type="NCBI Taxonomy" id="1596"/>
    <lineage>
        <taxon>Bacteria</taxon>
        <taxon>Bacillati</taxon>
        <taxon>Bacillota</taxon>
        <taxon>Bacilli</taxon>
        <taxon>Lactobacillales</taxon>
        <taxon>Lactobacillaceae</taxon>
        <taxon>Lactobacillus</taxon>
    </lineage>
</organism>
<dbReference type="RefSeq" id="WP_192875688.1">
    <property type="nucleotide sequence ID" value="NZ_BEXJ01000002.1"/>
</dbReference>
<dbReference type="AlphaFoldDB" id="A0AB33ZWK5"/>
<protein>
    <submittedName>
        <fullName evidence="1">Uncharacterized protein</fullName>
    </submittedName>
</protein>
<dbReference type="Proteomes" id="UP000250668">
    <property type="component" value="Unassembled WGS sequence"/>
</dbReference>
<proteinExistence type="predicted"/>
<dbReference type="EMBL" id="BEXJ01000002">
    <property type="protein sequence ID" value="GBA97201.1"/>
    <property type="molecule type" value="Genomic_DNA"/>
</dbReference>
<accession>A0AB33ZWK5</accession>
<comment type="caution">
    <text evidence="1">The sequence shown here is derived from an EMBL/GenBank/DDBJ whole genome shotgun (WGS) entry which is preliminary data.</text>
</comment>
<sequence length="57" mass="6464">MVGIVRNAEIKFTNEKALKKFENQLNNSIPRISVKKLKSKVKADGIVITRNEKHGTK</sequence>
<reference evidence="1 2" key="1">
    <citation type="journal article" date="2018" name="Int. J. Syst. Evol. Microbiol.">
        <title>Lactobacillus paragasseri sp. nov., a sister taxon of Lactobacillus gasseri, based on whole-genome sequence analyses.</title>
        <authorList>
            <person name="Tanizawa Y."/>
            <person name="Tada I."/>
            <person name="Kobayashi H."/>
            <person name="Endo A."/>
            <person name="Maeno S."/>
            <person name="Toyoda A."/>
            <person name="Arita M."/>
            <person name="Nakamura Y."/>
            <person name="Sakamoto M."/>
            <person name="Ohkuma M."/>
            <person name="Tohno M."/>
        </authorList>
    </citation>
    <scope>NUCLEOTIDE SEQUENCE [LARGE SCALE GENOMIC DNA]</scope>
    <source>
        <strain evidence="1 2">JCM 1025</strain>
    </source>
</reference>
<gene>
    <name evidence="1" type="ORF">LJCM1025_14380</name>
</gene>
<evidence type="ECO:0000313" key="2">
    <source>
        <dbReference type="Proteomes" id="UP000250668"/>
    </source>
</evidence>
<name>A0AB33ZWK5_LACGS</name>
<evidence type="ECO:0000313" key="1">
    <source>
        <dbReference type="EMBL" id="GBA97201.1"/>
    </source>
</evidence>